<dbReference type="OrthoDB" id="1739143at2759"/>
<sequence>MPPEPFRPALLLVDIQEDFCPPDGALAVPDGRAVIPIANALLQLPFALKLASKDHHPPAHISFASRHPGASPFVSSTTIANPANPAETYTTRLWPDHCVAGTRGNALVPALDAARVDRVVLKGTDARVEAYSAFGPPLRDPPLVEAESALGASRVEGVCGGGGRAMRGGAEGWAGAVEEMERAGVRVVRMDGEEVGWVRALDG</sequence>
<dbReference type="InterPro" id="IPR052347">
    <property type="entry name" value="Isochorismatase_Nicotinamidase"/>
</dbReference>
<proteinExistence type="inferred from homology"/>
<accession>A0A1C7LZF8</accession>
<name>A0A1C7LZF8_GRIFR</name>
<organism evidence="3 4">
    <name type="scientific">Grifola frondosa</name>
    <name type="common">Maitake</name>
    <name type="synonym">Polyporus frondosus</name>
    <dbReference type="NCBI Taxonomy" id="5627"/>
    <lineage>
        <taxon>Eukaryota</taxon>
        <taxon>Fungi</taxon>
        <taxon>Dikarya</taxon>
        <taxon>Basidiomycota</taxon>
        <taxon>Agaricomycotina</taxon>
        <taxon>Agaricomycetes</taxon>
        <taxon>Polyporales</taxon>
        <taxon>Grifolaceae</taxon>
        <taxon>Grifola</taxon>
    </lineage>
</organism>
<dbReference type="AlphaFoldDB" id="A0A1C7LZF8"/>
<keyword evidence="2" id="KW-0378">Hydrolase</keyword>
<keyword evidence="4" id="KW-1185">Reference proteome</keyword>
<dbReference type="SUPFAM" id="SSF52499">
    <property type="entry name" value="Isochorismatase-like hydrolases"/>
    <property type="match status" value="1"/>
</dbReference>
<reference evidence="3 4" key="1">
    <citation type="submission" date="2016-03" db="EMBL/GenBank/DDBJ databases">
        <title>Whole genome sequencing of Grifola frondosa 9006-11.</title>
        <authorList>
            <person name="Min B."/>
            <person name="Park H."/>
            <person name="Kim J.-G."/>
            <person name="Cho H."/>
            <person name="Oh Y.-L."/>
            <person name="Kong W.-S."/>
            <person name="Choi I.-G."/>
        </authorList>
    </citation>
    <scope>NUCLEOTIDE SEQUENCE [LARGE SCALE GENOMIC DNA]</scope>
    <source>
        <strain evidence="3 4">9006-11</strain>
    </source>
</reference>
<dbReference type="PANTHER" id="PTHR11080:SF2">
    <property type="entry name" value="LD05707P"/>
    <property type="match status" value="1"/>
</dbReference>
<evidence type="ECO:0000256" key="2">
    <source>
        <dbReference type="ARBA" id="ARBA00022801"/>
    </source>
</evidence>
<gene>
    <name evidence="3" type="primary">pncA</name>
    <name evidence="3" type="ORF">A0H81_09844</name>
</gene>
<dbReference type="PANTHER" id="PTHR11080">
    <property type="entry name" value="PYRAZINAMIDASE/NICOTINAMIDASE"/>
    <property type="match status" value="1"/>
</dbReference>
<evidence type="ECO:0000256" key="1">
    <source>
        <dbReference type="ARBA" id="ARBA00006336"/>
    </source>
</evidence>
<dbReference type="STRING" id="5627.A0A1C7LZF8"/>
<evidence type="ECO:0000313" key="3">
    <source>
        <dbReference type="EMBL" id="OBZ70042.1"/>
    </source>
</evidence>
<dbReference type="EMBL" id="LUGG01000014">
    <property type="protein sequence ID" value="OBZ70042.1"/>
    <property type="molecule type" value="Genomic_DNA"/>
</dbReference>
<dbReference type="InterPro" id="IPR036380">
    <property type="entry name" value="Isochorismatase-like_sf"/>
</dbReference>
<comment type="caution">
    <text evidence="3">The sequence shown here is derived from an EMBL/GenBank/DDBJ whole genome shotgun (WGS) entry which is preliminary data.</text>
</comment>
<evidence type="ECO:0000313" key="4">
    <source>
        <dbReference type="Proteomes" id="UP000092993"/>
    </source>
</evidence>
<dbReference type="OMA" id="CAWQPTI"/>
<protein>
    <submittedName>
        <fullName evidence="3">Pyrazinamidase/nicotinamidase</fullName>
    </submittedName>
</protein>
<dbReference type="Gene3D" id="3.40.50.850">
    <property type="entry name" value="Isochorismatase-like"/>
    <property type="match status" value="1"/>
</dbReference>
<dbReference type="Proteomes" id="UP000092993">
    <property type="component" value="Unassembled WGS sequence"/>
</dbReference>
<comment type="similarity">
    <text evidence="1">Belongs to the isochorismatase family.</text>
</comment>
<dbReference type="GO" id="GO:0016787">
    <property type="term" value="F:hydrolase activity"/>
    <property type="evidence" value="ECO:0007669"/>
    <property type="project" value="UniProtKB-KW"/>
</dbReference>